<evidence type="ECO:0000256" key="2">
    <source>
        <dbReference type="SAM" id="MobiDB-lite"/>
    </source>
</evidence>
<dbReference type="EMBL" id="MLAK01000560">
    <property type="protein sequence ID" value="OHT12568.1"/>
    <property type="molecule type" value="Genomic_DNA"/>
</dbReference>
<protein>
    <submittedName>
        <fullName evidence="3">Uncharacterized protein</fullName>
    </submittedName>
</protein>
<evidence type="ECO:0000313" key="4">
    <source>
        <dbReference type="Proteomes" id="UP000179807"/>
    </source>
</evidence>
<sequence>MTHESSDQSADISLSQNSALFEQGNNSPEIEKMKTVVRQLFRDKEKLKKSIEEECKSHDDDVSRLIEEMKMVKSEIERLDGSKNLPSQPSPQEDAKIFELNQQIKELKSNLKLLQINLSDSNRTNSVIQKEVEQYKMTVTALEDDLSKARDDRSQFHSLQSKIISFEEEKREKQRKLDELKVSERLSSHELQKVKNKLHLLEIEKPILLEIQKLPVLTINQPVSKLPSAVRTIYKTLNSIENNESSNNYEYNTKNDYYQNITNSNNYDFSGNSKNYNNTKSENEAENLSNNAHLNHFLVGLPQKLRILKEENENLNEQCHHFHGKLQKLKQTKVIPDESLPSPDKMKDIIKKLSESNHKKSQKLKELKDIADRQHSALQRLIGVPTENQSIISSLRRVLSQLEKCDEKDKESLCEIGEKLLDAMVGVDAQ</sequence>
<comment type="caution">
    <text evidence="3">The sequence shown here is derived from an EMBL/GenBank/DDBJ whole genome shotgun (WGS) entry which is preliminary data.</text>
</comment>
<keyword evidence="4" id="KW-1185">Reference proteome</keyword>
<dbReference type="GeneID" id="94826087"/>
<feature type="compositionally biased region" description="Polar residues" evidence="2">
    <location>
        <begin position="7"/>
        <end position="28"/>
    </location>
</feature>
<reference evidence="3" key="1">
    <citation type="submission" date="2016-10" db="EMBL/GenBank/DDBJ databases">
        <authorList>
            <person name="Benchimol M."/>
            <person name="Almeida L.G."/>
            <person name="Vasconcelos A.T."/>
            <person name="Perreira-Neves A."/>
            <person name="Rosa I.A."/>
            <person name="Tasca T."/>
            <person name="Bogo M.R."/>
            <person name="de Souza W."/>
        </authorList>
    </citation>
    <scope>NUCLEOTIDE SEQUENCE [LARGE SCALE GENOMIC DNA]</scope>
    <source>
        <strain evidence="3">K</strain>
    </source>
</reference>
<feature type="region of interest" description="Disordered" evidence="2">
    <location>
        <begin position="1"/>
        <end position="32"/>
    </location>
</feature>
<dbReference type="RefSeq" id="XP_068365704.1">
    <property type="nucleotide sequence ID" value="XM_068491383.1"/>
</dbReference>
<name>A0A1J4KNR4_9EUKA</name>
<gene>
    <name evidence="3" type="ORF">TRFO_03570</name>
</gene>
<evidence type="ECO:0000313" key="3">
    <source>
        <dbReference type="EMBL" id="OHT12568.1"/>
    </source>
</evidence>
<feature type="coiled-coil region" evidence="1">
    <location>
        <begin position="97"/>
        <end position="186"/>
    </location>
</feature>
<feature type="coiled-coil region" evidence="1">
    <location>
        <begin position="298"/>
        <end position="370"/>
    </location>
</feature>
<organism evidence="3 4">
    <name type="scientific">Tritrichomonas foetus</name>
    <dbReference type="NCBI Taxonomy" id="1144522"/>
    <lineage>
        <taxon>Eukaryota</taxon>
        <taxon>Metamonada</taxon>
        <taxon>Parabasalia</taxon>
        <taxon>Tritrichomonadida</taxon>
        <taxon>Tritrichomonadidae</taxon>
        <taxon>Tritrichomonas</taxon>
    </lineage>
</organism>
<dbReference type="Proteomes" id="UP000179807">
    <property type="component" value="Unassembled WGS sequence"/>
</dbReference>
<dbReference type="AlphaFoldDB" id="A0A1J4KNR4"/>
<proteinExistence type="predicted"/>
<dbReference type="VEuPathDB" id="TrichDB:TRFO_03570"/>
<keyword evidence="1" id="KW-0175">Coiled coil</keyword>
<accession>A0A1J4KNR4</accession>
<evidence type="ECO:0000256" key="1">
    <source>
        <dbReference type="SAM" id="Coils"/>
    </source>
</evidence>